<keyword evidence="7 10" id="KW-0371">Homeobox</keyword>
<dbReference type="Gene3D" id="1.10.10.60">
    <property type="entry name" value="Homeodomain-like"/>
    <property type="match status" value="1"/>
</dbReference>
<feature type="compositionally biased region" description="Low complexity" evidence="12">
    <location>
        <begin position="360"/>
        <end position="384"/>
    </location>
</feature>
<dbReference type="GO" id="GO:0005634">
    <property type="term" value="C:nucleus"/>
    <property type="evidence" value="ECO:0007669"/>
    <property type="project" value="UniProtKB-SubCell"/>
</dbReference>
<dbReference type="GO" id="GO:0048513">
    <property type="term" value="P:animal organ development"/>
    <property type="evidence" value="ECO:0007669"/>
    <property type="project" value="UniProtKB-ARBA"/>
</dbReference>
<dbReference type="InterPro" id="IPR017970">
    <property type="entry name" value="Homeobox_CS"/>
</dbReference>
<dbReference type="FunFam" id="1.10.10.10:FF:000069">
    <property type="entry name" value="Paired box protein Pax-6"/>
    <property type="match status" value="1"/>
</dbReference>
<dbReference type="CDD" id="cd00131">
    <property type="entry name" value="PAX"/>
    <property type="match status" value="1"/>
</dbReference>
<evidence type="ECO:0000256" key="4">
    <source>
        <dbReference type="ARBA" id="ARBA00022724"/>
    </source>
</evidence>
<organism evidence="15 16">
    <name type="scientific">Adineta steineri</name>
    <dbReference type="NCBI Taxonomy" id="433720"/>
    <lineage>
        <taxon>Eukaryota</taxon>
        <taxon>Metazoa</taxon>
        <taxon>Spiralia</taxon>
        <taxon>Gnathifera</taxon>
        <taxon>Rotifera</taxon>
        <taxon>Eurotatoria</taxon>
        <taxon>Bdelloidea</taxon>
        <taxon>Adinetida</taxon>
        <taxon>Adinetidae</taxon>
        <taxon>Adineta</taxon>
    </lineage>
</organism>
<dbReference type="FunFam" id="1.10.10.10:FF:000003">
    <property type="entry name" value="Paired box protein Pax-6"/>
    <property type="match status" value="1"/>
</dbReference>
<dbReference type="SUPFAM" id="SSF46689">
    <property type="entry name" value="Homeodomain-like"/>
    <property type="match status" value="2"/>
</dbReference>
<evidence type="ECO:0000256" key="11">
    <source>
        <dbReference type="RuleBase" id="RU000682"/>
    </source>
</evidence>
<feature type="compositionally biased region" description="Polar residues" evidence="12">
    <location>
        <begin position="385"/>
        <end position="399"/>
    </location>
</feature>
<protein>
    <submittedName>
        <fullName evidence="15">Uncharacterized protein</fullName>
    </submittedName>
</protein>
<accession>A0A815J9B3</accession>
<feature type="domain" description="Paired" evidence="14">
    <location>
        <begin position="8"/>
        <end position="134"/>
    </location>
</feature>
<keyword evidence="6 10" id="KW-0238">DNA-binding</keyword>
<keyword evidence="8" id="KW-0804">Transcription</keyword>
<evidence type="ECO:0000259" key="13">
    <source>
        <dbReference type="PROSITE" id="PS50071"/>
    </source>
</evidence>
<evidence type="ECO:0000256" key="10">
    <source>
        <dbReference type="PROSITE-ProRule" id="PRU00108"/>
    </source>
</evidence>
<dbReference type="PROSITE" id="PS00027">
    <property type="entry name" value="HOMEOBOX_1"/>
    <property type="match status" value="1"/>
</dbReference>
<keyword evidence="5" id="KW-0805">Transcription regulation</keyword>
<dbReference type="Gene3D" id="1.10.10.10">
    <property type="entry name" value="Winged helix-like DNA-binding domain superfamily/Winged helix DNA-binding domain"/>
    <property type="match status" value="2"/>
</dbReference>
<evidence type="ECO:0000256" key="6">
    <source>
        <dbReference type="ARBA" id="ARBA00023125"/>
    </source>
</evidence>
<dbReference type="InterPro" id="IPR001356">
    <property type="entry name" value="HD"/>
</dbReference>
<dbReference type="Pfam" id="PF00046">
    <property type="entry name" value="Homeodomain"/>
    <property type="match status" value="1"/>
</dbReference>
<feature type="domain" description="Homeobox" evidence="13">
    <location>
        <begin position="228"/>
        <end position="288"/>
    </location>
</feature>
<dbReference type="GO" id="GO:0000978">
    <property type="term" value="F:RNA polymerase II cis-regulatory region sequence-specific DNA binding"/>
    <property type="evidence" value="ECO:0007669"/>
    <property type="project" value="TreeGrafter"/>
</dbReference>
<reference evidence="15" key="1">
    <citation type="submission" date="2021-02" db="EMBL/GenBank/DDBJ databases">
        <authorList>
            <person name="Nowell W R."/>
        </authorList>
    </citation>
    <scope>NUCLEOTIDE SEQUENCE</scope>
</reference>
<evidence type="ECO:0000256" key="12">
    <source>
        <dbReference type="SAM" id="MobiDB-lite"/>
    </source>
</evidence>
<dbReference type="GO" id="GO:0000981">
    <property type="term" value="F:DNA-binding transcription factor activity, RNA polymerase II-specific"/>
    <property type="evidence" value="ECO:0007669"/>
    <property type="project" value="InterPro"/>
</dbReference>
<evidence type="ECO:0000313" key="16">
    <source>
        <dbReference type="Proteomes" id="UP000663891"/>
    </source>
</evidence>
<dbReference type="OrthoDB" id="3225452at2759"/>
<evidence type="ECO:0000256" key="9">
    <source>
        <dbReference type="ARBA" id="ARBA00023242"/>
    </source>
</evidence>
<feature type="DNA-binding region" description="Homeobox" evidence="10">
    <location>
        <begin position="230"/>
        <end position="289"/>
    </location>
</feature>
<evidence type="ECO:0000256" key="8">
    <source>
        <dbReference type="ARBA" id="ARBA00023163"/>
    </source>
</evidence>
<dbReference type="PANTHER" id="PTHR45636">
    <property type="entry name" value="PAIRED BOX PROTEIN PAX-6-RELATED-RELATED"/>
    <property type="match status" value="1"/>
</dbReference>
<dbReference type="PROSITE" id="PS00034">
    <property type="entry name" value="PAIRED_1"/>
    <property type="match status" value="1"/>
</dbReference>
<dbReference type="InterPro" id="IPR043565">
    <property type="entry name" value="PAX_fam"/>
</dbReference>
<dbReference type="SMART" id="SM00351">
    <property type="entry name" value="PAX"/>
    <property type="match status" value="1"/>
</dbReference>
<keyword evidence="9 10" id="KW-0539">Nucleus</keyword>
<comment type="similarity">
    <text evidence="2">Belongs to the paired homeobox family.</text>
</comment>
<name>A0A815J9B3_9BILA</name>
<dbReference type="EMBL" id="CAJNON010000778">
    <property type="protein sequence ID" value="CAF1376369.1"/>
    <property type="molecule type" value="Genomic_DNA"/>
</dbReference>
<comment type="subcellular location">
    <subcellularLocation>
        <location evidence="1 10 11">Nucleus</location>
    </subcellularLocation>
</comment>
<feature type="compositionally biased region" description="Polar residues" evidence="12">
    <location>
        <begin position="347"/>
        <end position="359"/>
    </location>
</feature>
<sequence length="484" mass="54872">MYRIILEGHSGVNQLGGVFVNGRPLPETIRYRIIELARQGARPCEISRKLQVSNGCVSKILGRFNETGIIKPKAIGGSKPRVATPGVVTKIAQIKADNPSIFAWEIREHLLKHRICKRQNLPSVSSINRVLRNLSSSSSIESTPDCPYQTFEFNYDNLFNTSTTPSLWPVFQNTDPSHTWAYCNSTYDTNTTYFNEEVGNDFFDEESYNIYDEQNINSDQDSEISSKPKAHRNRTAFTRRQIGALEKEFERTHYPDVYAREHLASRIDLQENRIQVWFSNRRAKWRREEKLRTGNYTNTVCESSTMTLITDRTIQPIATPSMLTPQASRFTPHSSMSIPQPSMSIAQSSMSIPQPSGYTPQSSISSPQPSMSIPQSSISMPQPSRFTPQSSVSIPQPSESLPDFLLDPDISQYYFLPDYQQNLATPSTNYSYSLPTVNAYEDFSFPPRTPAYQAFDQTAYQSNPMSNFLQTPMPSSPGTFWGQF</sequence>
<dbReference type="InterPro" id="IPR043182">
    <property type="entry name" value="PAIRED_DNA-bd_dom"/>
</dbReference>
<proteinExistence type="inferred from homology"/>
<dbReference type="PROSITE" id="PS50071">
    <property type="entry name" value="HOMEOBOX_2"/>
    <property type="match status" value="1"/>
</dbReference>
<evidence type="ECO:0000256" key="2">
    <source>
        <dbReference type="ARBA" id="ARBA00005733"/>
    </source>
</evidence>
<dbReference type="AlphaFoldDB" id="A0A815J9B3"/>
<dbReference type="InterPro" id="IPR036388">
    <property type="entry name" value="WH-like_DNA-bd_sf"/>
</dbReference>
<evidence type="ECO:0000256" key="5">
    <source>
        <dbReference type="ARBA" id="ARBA00023015"/>
    </source>
</evidence>
<evidence type="ECO:0000256" key="1">
    <source>
        <dbReference type="ARBA" id="ARBA00004123"/>
    </source>
</evidence>
<evidence type="ECO:0000256" key="3">
    <source>
        <dbReference type="ARBA" id="ARBA00022473"/>
    </source>
</evidence>
<keyword evidence="4" id="KW-0563">Paired box</keyword>
<dbReference type="PROSITE" id="PS51057">
    <property type="entry name" value="PAIRED_2"/>
    <property type="match status" value="1"/>
</dbReference>
<gene>
    <name evidence="15" type="ORF">VCS650_LOCUS35153</name>
</gene>
<dbReference type="InterPro" id="IPR001523">
    <property type="entry name" value="Paired_dom"/>
</dbReference>
<dbReference type="InterPro" id="IPR009057">
    <property type="entry name" value="Homeodomain-like_sf"/>
</dbReference>
<dbReference type="FunFam" id="1.10.10.60:FF:000679">
    <property type="entry name" value="Homeobox protein aristaless"/>
    <property type="match status" value="1"/>
</dbReference>
<evidence type="ECO:0000313" key="15">
    <source>
        <dbReference type="EMBL" id="CAF1376369.1"/>
    </source>
</evidence>
<dbReference type="PANTHER" id="PTHR45636:SF41">
    <property type="entry name" value="PAIRED BOX PROTEIN PAX-6-RELATED"/>
    <property type="match status" value="1"/>
</dbReference>
<feature type="region of interest" description="Disordered" evidence="12">
    <location>
        <begin position="347"/>
        <end position="400"/>
    </location>
</feature>
<dbReference type="Proteomes" id="UP000663891">
    <property type="component" value="Unassembled WGS sequence"/>
</dbReference>
<dbReference type="SMART" id="SM00389">
    <property type="entry name" value="HOX"/>
    <property type="match status" value="1"/>
</dbReference>
<evidence type="ECO:0000259" key="14">
    <source>
        <dbReference type="PROSITE" id="PS51057"/>
    </source>
</evidence>
<dbReference type="Pfam" id="PF00292">
    <property type="entry name" value="PAX"/>
    <property type="match status" value="1"/>
</dbReference>
<keyword evidence="3" id="KW-0217">Developmental protein</keyword>
<dbReference type="PRINTS" id="PR00027">
    <property type="entry name" value="PAIREDBOX"/>
</dbReference>
<comment type="caution">
    <text evidence="15">The sequence shown here is derived from an EMBL/GenBank/DDBJ whole genome shotgun (WGS) entry which is preliminary data.</text>
</comment>
<evidence type="ECO:0000256" key="7">
    <source>
        <dbReference type="ARBA" id="ARBA00023155"/>
    </source>
</evidence>
<dbReference type="CDD" id="cd00086">
    <property type="entry name" value="homeodomain"/>
    <property type="match status" value="1"/>
</dbReference>